<dbReference type="AlphaFoldDB" id="A0A1M6VK87"/>
<dbReference type="STRING" id="1848.SAMN05443637_112184"/>
<evidence type="ECO:0000313" key="3">
    <source>
        <dbReference type="Proteomes" id="UP000184363"/>
    </source>
</evidence>
<dbReference type="SFLD" id="SFLDS00003">
    <property type="entry name" value="Haloacid_Dehalogenase"/>
    <property type="match status" value="1"/>
</dbReference>
<dbReference type="Gene3D" id="1.10.150.240">
    <property type="entry name" value="Putative phosphatase, domain 2"/>
    <property type="match status" value="1"/>
</dbReference>
<dbReference type="SFLD" id="SFLDG01129">
    <property type="entry name" value="C1.5:_HAD__Beta-PGM__Phosphata"/>
    <property type="match status" value="1"/>
</dbReference>
<organism evidence="2 3">
    <name type="scientific">Pseudonocardia thermophila</name>
    <dbReference type="NCBI Taxonomy" id="1848"/>
    <lineage>
        <taxon>Bacteria</taxon>
        <taxon>Bacillati</taxon>
        <taxon>Actinomycetota</taxon>
        <taxon>Actinomycetes</taxon>
        <taxon>Pseudonocardiales</taxon>
        <taxon>Pseudonocardiaceae</taxon>
        <taxon>Pseudonocardia</taxon>
    </lineage>
</organism>
<dbReference type="PANTHER" id="PTHR43316">
    <property type="entry name" value="HYDROLASE, HALOACID DELAHOGENASE-RELATED"/>
    <property type="match status" value="1"/>
</dbReference>
<dbReference type="Proteomes" id="UP000184363">
    <property type="component" value="Unassembled WGS sequence"/>
</dbReference>
<accession>A0A1M6VK87</accession>
<dbReference type="OrthoDB" id="3680851at2"/>
<dbReference type="Gene3D" id="3.40.50.1000">
    <property type="entry name" value="HAD superfamily/HAD-like"/>
    <property type="match status" value="1"/>
</dbReference>
<dbReference type="InterPro" id="IPR023198">
    <property type="entry name" value="PGP-like_dom2"/>
</dbReference>
<gene>
    <name evidence="2" type="ORF">SAMN05443637_112184</name>
</gene>
<keyword evidence="3" id="KW-1185">Reference proteome</keyword>
<proteinExistence type="predicted"/>
<dbReference type="SUPFAM" id="SSF56784">
    <property type="entry name" value="HAD-like"/>
    <property type="match status" value="1"/>
</dbReference>
<dbReference type="InterPro" id="IPR023214">
    <property type="entry name" value="HAD_sf"/>
</dbReference>
<keyword evidence="1 2" id="KW-0378">Hydrolase</keyword>
<sequence>MGGRRPARFLESGLVPDRLTLVFDADDTLWENNVLFERAFAAFREWLAHPTLDELAIRAVLHEVERATVVTHGYGTRGFLHALQVVFERLRERSATVEEVERIHGFGEAMLRGDLELVPGVVETLSELHTRHDLLMLTKGDVEEQQRKIESSALAPFFRDIHIVPDKDPDTYRKLVADHDLDPARSWMIGNSPRSDILPARAAGMNAVYIPNANTWELELAHLPHDDGVLHLSALTELPQHF</sequence>
<dbReference type="EMBL" id="FRAP01000012">
    <property type="protein sequence ID" value="SHK81977.1"/>
    <property type="molecule type" value="Genomic_DNA"/>
</dbReference>
<dbReference type="GO" id="GO:0016787">
    <property type="term" value="F:hydrolase activity"/>
    <property type="evidence" value="ECO:0007669"/>
    <property type="project" value="UniProtKB-KW"/>
</dbReference>
<dbReference type="Pfam" id="PF00702">
    <property type="entry name" value="Hydrolase"/>
    <property type="match status" value="1"/>
</dbReference>
<evidence type="ECO:0000313" key="2">
    <source>
        <dbReference type="EMBL" id="SHK81977.1"/>
    </source>
</evidence>
<dbReference type="InterPro" id="IPR036412">
    <property type="entry name" value="HAD-like_sf"/>
</dbReference>
<reference evidence="2 3" key="1">
    <citation type="submission" date="2016-11" db="EMBL/GenBank/DDBJ databases">
        <authorList>
            <person name="Jaros S."/>
            <person name="Januszkiewicz K."/>
            <person name="Wedrychowicz H."/>
        </authorList>
    </citation>
    <scope>NUCLEOTIDE SEQUENCE [LARGE SCALE GENOMIC DNA]</scope>
    <source>
        <strain evidence="2 3">DSM 43832</strain>
    </source>
</reference>
<protein>
    <submittedName>
        <fullName evidence="2">Putative hydrolase of the HAD superfamily</fullName>
    </submittedName>
</protein>
<dbReference type="PANTHER" id="PTHR43316:SF8">
    <property type="entry name" value="HAD FAMILY HYDROLASE"/>
    <property type="match status" value="1"/>
</dbReference>
<evidence type="ECO:0000256" key="1">
    <source>
        <dbReference type="ARBA" id="ARBA00022801"/>
    </source>
</evidence>
<dbReference type="InterPro" id="IPR051540">
    <property type="entry name" value="S-2-haloacid_dehalogenase"/>
</dbReference>
<name>A0A1M6VK87_PSETH</name>